<dbReference type="GO" id="GO:0000166">
    <property type="term" value="F:nucleotide binding"/>
    <property type="evidence" value="ECO:0007669"/>
    <property type="project" value="InterPro"/>
</dbReference>
<reference evidence="2 3" key="1">
    <citation type="submission" date="2019-02" db="EMBL/GenBank/DDBJ databases">
        <title>Deep-cultivation of Planctomycetes and their phenomic and genomic characterization uncovers novel biology.</title>
        <authorList>
            <person name="Wiegand S."/>
            <person name="Jogler M."/>
            <person name="Boedeker C."/>
            <person name="Pinto D."/>
            <person name="Vollmers J."/>
            <person name="Rivas-Marin E."/>
            <person name="Kohn T."/>
            <person name="Peeters S.H."/>
            <person name="Heuer A."/>
            <person name="Rast P."/>
            <person name="Oberbeckmann S."/>
            <person name="Bunk B."/>
            <person name="Jeske O."/>
            <person name="Meyerdierks A."/>
            <person name="Storesund J.E."/>
            <person name="Kallscheuer N."/>
            <person name="Luecker S."/>
            <person name="Lage O.M."/>
            <person name="Pohl T."/>
            <person name="Merkel B.J."/>
            <person name="Hornburger P."/>
            <person name="Mueller R.-W."/>
            <person name="Bruemmer F."/>
            <person name="Labrenz M."/>
            <person name="Spormann A.M."/>
            <person name="Op den Camp H."/>
            <person name="Overmann J."/>
            <person name="Amann R."/>
            <person name="Jetten M.S.M."/>
            <person name="Mascher T."/>
            <person name="Medema M.H."/>
            <person name="Devos D.P."/>
            <person name="Kaster A.-K."/>
            <person name="Ovreas L."/>
            <person name="Rohde M."/>
            <person name="Galperin M.Y."/>
            <person name="Jogler C."/>
        </authorList>
    </citation>
    <scope>NUCLEOTIDE SEQUENCE [LARGE SCALE GENOMIC DNA]</scope>
    <source>
        <strain evidence="2 3">Pla133</strain>
    </source>
</reference>
<dbReference type="InterPro" id="IPR000683">
    <property type="entry name" value="Gfo/Idh/MocA-like_OxRdtase_N"/>
</dbReference>
<gene>
    <name evidence="2" type="primary">pht4</name>
    <name evidence="2" type="ORF">Pla133_29540</name>
</gene>
<dbReference type="EC" id="1.-.-.-" evidence="2"/>
<dbReference type="GO" id="GO:0016491">
    <property type="term" value="F:oxidoreductase activity"/>
    <property type="evidence" value="ECO:0007669"/>
    <property type="project" value="UniProtKB-KW"/>
</dbReference>
<evidence type="ECO:0000313" key="2">
    <source>
        <dbReference type="EMBL" id="QDU67865.1"/>
    </source>
</evidence>
<dbReference type="KEGG" id="pbap:Pla133_29540"/>
<dbReference type="SUPFAM" id="SSF51735">
    <property type="entry name" value="NAD(P)-binding Rossmann-fold domains"/>
    <property type="match status" value="1"/>
</dbReference>
<sequence>MSDPLHPHGANPEHLREPGWAVYGPSRRSLLKGAAALATPLALGGLARAQEQGATAEQPADLPTLKIGLIGCGGRGTGAAWQALHAEDGSVVLWAMGDAFEDRLEGSRSYLETALAEEGHAARMDVAPERRFVGFEAFKQVIDSGVDVVLLTSVPAFRPAHLTYAVERGVHVFCEKPMAVDVPGIHQVRAACEVARTKGLSLVSGFCWRYNAMHRATFERIHAGAIGDVQAMYTNYYTGVLGNRNREEGWSDTEWQLRNWHHFSWLSGDHIVEQAIHSIDKQSWAFGDEPPERAIAIGGCQTRSGPQKGNTFDHFGVVYEYSGGRRAFMLARQWPNSYGENNDFLYGSAGRATIENWTPYHEIVGPGNWRWEYEGEGNDMYQQEHDELFASIRAGTPMNDGDWMTTSNLLAIMGREAAYSGRAITWDELLASTKRLGPPGMESGVIEWGDLAAGDDPEAGKYEFA</sequence>
<dbReference type="InterPro" id="IPR036291">
    <property type="entry name" value="NAD(P)-bd_dom_sf"/>
</dbReference>
<dbReference type="InterPro" id="IPR050463">
    <property type="entry name" value="Gfo/Idh/MocA_oxidrdct_glycsds"/>
</dbReference>
<dbReference type="Proteomes" id="UP000316921">
    <property type="component" value="Chromosome"/>
</dbReference>
<dbReference type="EMBL" id="CP036287">
    <property type="protein sequence ID" value="QDU67865.1"/>
    <property type="molecule type" value="Genomic_DNA"/>
</dbReference>
<dbReference type="InterPro" id="IPR006311">
    <property type="entry name" value="TAT_signal"/>
</dbReference>
<dbReference type="Gene3D" id="3.30.360.10">
    <property type="entry name" value="Dihydrodipicolinate Reductase, domain 2"/>
    <property type="match status" value="1"/>
</dbReference>
<accession>A0A518BLL9</accession>
<keyword evidence="3" id="KW-1185">Reference proteome</keyword>
<dbReference type="AlphaFoldDB" id="A0A518BLL9"/>
<dbReference type="PANTHER" id="PTHR43818">
    <property type="entry name" value="BCDNA.GH03377"/>
    <property type="match status" value="1"/>
</dbReference>
<protein>
    <submittedName>
        <fullName evidence="2">4,5-dihydroxyphthalate dehydrogenase</fullName>
        <ecNumber evidence="2">1.-.-.-</ecNumber>
    </submittedName>
</protein>
<feature type="domain" description="Gfo/Idh/MocA-like oxidoreductase N-terminal" evidence="1">
    <location>
        <begin position="66"/>
        <end position="200"/>
    </location>
</feature>
<evidence type="ECO:0000313" key="3">
    <source>
        <dbReference type="Proteomes" id="UP000316921"/>
    </source>
</evidence>
<proteinExistence type="predicted"/>
<evidence type="ECO:0000259" key="1">
    <source>
        <dbReference type="Pfam" id="PF01408"/>
    </source>
</evidence>
<dbReference type="PANTHER" id="PTHR43818:SF5">
    <property type="entry name" value="OXIDOREDUCTASE FAMILY PROTEIN"/>
    <property type="match status" value="1"/>
</dbReference>
<dbReference type="PROSITE" id="PS51318">
    <property type="entry name" value="TAT"/>
    <property type="match status" value="1"/>
</dbReference>
<keyword evidence="2" id="KW-0560">Oxidoreductase</keyword>
<dbReference type="RefSeq" id="WP_145066402.1">
    <property type="nucleotide sequence ID" value="NZ_CP036287.1"/>
</dbReference>
<dbReference type="Gene3D" id="3.40.50.720">
    <property type="entry name" value="NAD(P)-binding Rossmann-like Domain"/>
    <property type="match status" value="1"/>
</dbReference>
<organism evidence="2 3">
    <name type="scientific">Engelhardtia mirabilis</name>
    <dbReference type="NCBI Taxonomy" id="2528011"/>
    <lineage>
        <taxon>Bacteria</taxon>
        <taxon>Pseudomonadati</taxon>
        <taxon>Planctomycetota</taxon>
        <taxon>Planctomycetia</taxon>
        <taxon>Planctomycetia incertae sedis</taxon>
        <taxon>Engelhardtia</taxon>
    </lineage>
</organism>
<dbReference type="SUPFAM" id="SSF55347">
    <property type="entry name" value="Glyceraldehyde-3-phosphate dehydrogenase-like, C-terminal domain"/>
    <property type="match status" value="1"/>
</dbReference>
<dbReference type="Pfam" id="PF01408">
    <property type="entry name" value="GFO_IDH_MocA"/>
    <property type="match status" value="1"/>
</dbReference>
<name>A0A518BLL9_9BACT</name>